<dbReference type="SUPFAM" id="SSF81383">
    <property type="entry name" value="F-box domain"/>
    <property type="match status" value="1"/>
</dbReference>
<evidence type="ECO:0000313" key="5">
    <source>
        <dbReference type="EMBL" id="EIW82347.1"/>
    </source>
</evidence>
<feature type="region of interest" description="Disordered" evidence="2">
    <location>
        <begin position="680"/>
        <end position="791"/>
    </location>
</feature>
<feature type="compositionally biased region" description="Polar residues" evidence="2">
    <location>
        <begin position="622"/>
        <end position="645"/>
    </location>
</feature>
<dbReference type="OrthoDB" id="10257471at2759"/>
<feature type="domain" description="F-box" evidence="3">
    <location>
        <begin position="1"/>
        <end position="46"/>
    </location>
</feature>
<dbReference type="PANTHER" id="PTHR13382:SF67">
    <property type="entry name" value="SCF E3 UBIQUITIN LIGASE COMPLEX F-BOX PROTEIN POF2"/>
    <property type="match status" value="1"/>
</dbReference>
<proteinExistence type="predicted"/>
<reference evidence="6" key="1">
    <citation type="journal article" date="2012" name="Science">
        <title>The Paleozoic origin of enzymatic lignin decomposition reconstructed from 31 fungal genomes.</title>
        <authorList>
            <person name="Floudas D."/>
            <person name="Binder M."/>
            <person name="Riley R."/>
            <person name="Barry K."/>
            <person name="Blanchette R.A."/>
            <person name="Henrissat B."/>
            <person name="Martinez A.T."/>
            <person name="Otillar R."/>
            <person name="Spatafora J.W."/>
            <person name="Yadav J.S."/>
            <person name="Aerts A."/>
            <person name="Benoit I."/>
            <person name="Boyd A."/>
            <person name="Carlson A."/>
            <person name="Copeland A."/>
            <person name="Coutinho P.M."/>
            <person name="de Vries R.P."/>
            <person name="Ferreira P."/>
            <person name="Findley K."/>
            <person name="Foster B."/>
            <person name="Gaskell J."/>
            <person name="Glotzer D."/>
            <person name="Gorecki P."/>
            <person name="Heitman J."/>
            <person name="Hesse C."/>
            <person name="Hori C."/>
            <person name="Igarashi K."/>
            <person name="Jurgens J.A."/>
            <person name="Kallen N."/>
            <person name="Kersten P."/>
            <person name="Kohler A."/>
            <person name="Kuees U."/>
            <person name="Kumar T.K.A."/>
            <person name="Kuo A."/>
            <person name="LaButti K."/>
            <person name="Larrondo L.F."/>
            <person name="Lindquist E."/>
            <person name="Ling A."/>
            <person name="Lombard V."/>
            <person name="Lucas S."/>
            <person name="Lundell T."/>
            <person name="Martin R."/>
            <person name="McLaughlin D.J."/>
            <person name="Morgenstern I."/>
            <person name="Morin E."/>
            <person name="Murat C."/>
            <person name="Nagy L.G."/>
            <person name="Nolan M."/>
            <person name="Ohm R.A."/>
            <person name="Patyshakuliyeva A."/>
            <person name="Rokas A."/>
            <person name="Ruiz-Duenas F.J."/>
            <person name="Sabat G."/>
            <person name="Salamov A."/>
            <person name="Samejima M."/>
            <person name="Schmutz J."/>
            <person name="Slot J.C."/>
            <person name="St John F."/>
            <person name="Stenlid J."/>
            <person name="Sun H."/>
            <person name="Sun S."/>
            <person name="Syed K."/>
            <person name="Tsang A."/>
            <person name="Wiebenga A."/>
            <person name="Young D."/>
            <person name="Pisabarro A."/>
            <person name="Eastwood D.C."/>
            <person name="Martin F."/>
            <person name="Cullen D."/>
            <person name="Grigoriev I.V."/>
            <person name="Hibbett D.S."/>
        </authorList>
    </citation>
    <scope>NUCLEOTIDE SEQUENCE [LARGE SCALE GENOMIC DNA]</scope>
    <source>
        <strain evidence="6">RWD-64-598 SS2</strain>
    </source>
</reference>
<gene>
    <name evidence="5" type="ORF">CONPUDRAFT_81841</name>
</gene>
<dbReference type="Pfam" id="PF12937">
    <property type="entry name" value="F-box-like"/>
    <property type="match status" value="1"/>
</dbReference>
<dbReference type="CDD" id="cd09917">
    <property type="entry name" value="F-box_SF"/>
    <property type="match status" value="1"/>
</dbReference>
<dbReference type="InterPro" id="IPR036047">
    <property type="entry name" value="F-box-like_dom_sf"/>
</dbReference>
<organism evidence="5 6">
    <name type="scientific">Coniophora puteana (strain RWD-64-598)</name>
    <name type="common">Brown rot fungus</name>
    <dbReference type="NCBI Taxonomy" id="741705"/>
    <lineage>
        <taxon>Eukaryota</taxon>
        <taxon>Fungi</taxon>
        <taxon>Dikarya</taxon>
        <taxon>Basidiomycota</taxon>
        <taxon>Agaricomycotina</taxon>
        <taxon>Agaricomycetes</taxon>
        <taxon>Agaricomycetidae</taxon>
        <taxon>Boletales</taxon>
        <taxon>Coniophorineae</taxon>
        <taxon>Coniophoraceae</taxon>
        <taxon>Coniophora</taxon>
    </lineage>
</organism>
<evidence type="ECO:0000256" key="2">
    <source>
        <dbReference type="SAM" id="MobiDB-lite"/>
    </source>
</evidence>
<dbReference type="OMA" id="CRAWCEC"/>
<keyword evidence="6" id="KW-1185">Reference proteome</keyword>
<dbReference type="Proteomes" id="UP000053558">
    <property type="component" value="Unassembled WGS sequence"/>
</dbReference>
<dbReference type="SMART" id="SM00367">
    <property type="entry name" value="LRR_CC"/>
    <property type="match status" value="10"/>
</dbReference>
<dbReference type="InterPro" id="IPR001810">
    <property type="entry name" value="F-box_dom"/>
</dbReference>
<feature type="compositionally biased region" description="Polar residues" evidence="2">
    <location>
        <begin position="713"/>
        <end position="732"/>
    </location>
</feature>
<dbReference type="PANTHER" id="PTHR13382">
    <property type="entry name" value="MITOCHONDRIAL ATP SYNTHASE COUPLING FACTOR B"/>
    <property type="match status" value="1"/>
</dbReference>
<keyword evidence="1" id="KW-0833">Ubl conjugation pathway</keyword>
<dbReference type="SUPFAM" id="SSF52047">
    <property type="entry name" value="RNI-like"/>
    <property type="match status" value="1"/>
</dbReference>
<evidence type="ECO:0000313" key="6">
    <source>
        <dbReference type="Proteomes" id="UP000053558"/>
    </source>
</evidence>
<evidence type="ECO:0000259" key="3">
    <source>
        <dbReference type="Pfam" id="PF12937"/>
    </source>
</evidence>
<protein>
    <submittedName>
        <fullName evidence="5">RNI-like protein</fullName>
    </submittedName>
</protein>
<dbReference type="GeneID" id="19210313"/>
<feature type="region of interest" description="Disordered" evidence="2">
    <location>
        <begin position="536"/>
        <end position="648"/>
    </location>
</feature>
<dbReference type="RefSeq" id="XP_007767707.1">
    <property type="nucleotide sequence ID" value="XM_007769517.1"/>
</dbReference>
<name>A0A5M3MTH7_CONPW</name>
<dbReference type="InterPro" id="IPR057207">
    <property type="entry name" value="FBXL15_LRR"/>
</dbReference>
<evidence type="ECO:0000256" key="1">
    <source>
        <dbReference type="ARBA" id="ARBA00022786"/>
    </source>
</evidence>
<feature type="compositionally biased region" description="Basic and acidic residues" evidence="2">
    <location>
        <begin position="781"/>
        <end position="790"/>
    </location>
</feature>
<accession>A0A5M3MTH7</accession>
<feature type="compositionally biased region" description="Basic and acidic residues" evidence="2">
    <location>
        <begin position="566"/>
        <end position="579"/>
    </location>
</feature>
<dbReference type="Gene3D" id="3.80.10.10">
    <property type="entry name" value="Ribonuclease Inhibitor"/>
    <property type="match status" value="3"/>
</dbReference>
<dbReference type="GO" id="GO:0005737">
    <property type="term" value="C:cytoplasm"/>
    <property type="evidence" value="ECO:0007669"/>
    <property type="project" value="TreeGrafter"/>
</dbReference>
<dbReference type="EMBL" id="JH711577">
    <property type="protein sequence ID" value="EIW82347.1"/>
    <property type="molecule type" value="Genomic_DNA"/>
</dbReference>
<dbReference type="KEGG" id="cput:CONPUDRAFT_81841"/>
<comment type="caution">
    <text evidence="5">The sequence shown here is derived from an EMBL/GenBank/DDBJ whole genome shotgun (WGS) entry which is preliminary data.</text>
</comment>
<dbReference type="InterPro" id="IPR032675">
    <property type="entry name" value="LRR_dom_sf"/>
</dbReference>
<dbReference type="AlphaFoldDB" id="A0A5M3MTH7"/>
<dbReference type="InterPro" id="IPR006553">
    <property type="entry name" value="Leu-rich_rpt_Cys-con_subtyp"/>
</dbReference>
<sequence>MSHLPPEVLIQILKHLHSARDIYHALLVSRSWCECSVELLWHRPSFSRLSTLVKVMRVICRQDQTFTYASFIRRLNFIFLGAELSDVLFSRLSLCDRLERLTLVNCHAISNEALGRVLPQLPNLVALDLTGVWATSDKVVVELASAAKRLQGINLTGCKDVTDVGLYALATHCPLLRRVKLSGLDQVTDGPVSAMAKACPLLLEVDLHLCRQITDVSVRDLWTHCTHMREMRLSQCTELTDAAFPASPKADNQLRANNPFSQHSAAVNEPLPPLILNRRLEHLRMLDLTACSRITDDAIEGIISLAPKIRNLVLSKCYNLTDRTVDNICSLGKHLHYLHLGHAAAITDRSIKSLARCCTRLRYVDFANCVLLTDMSVFELSSLPKLRRIGLVRVSNLTDEAIYALAERHSTLERIHLSYCDQISVMAIHFLLQKLHKLTHLSLTGIPSFRKPELQQFCRPPPQEFNLSQRTAFCVYSGNGVSKLRAFLTDLFNTITEDMNADEETEYDEDTEGMYNEDAADMDMELGNEAEIDEDIGMDEPFSGSDAVVQPEPPRRQDPIISHISRHPELALHRDRDQTIRVPPSSHTAIPSSSHQNGHGHHHQNGVSSSNQRRHRGFPVMETSTSPAPSDVASNRSTGTTQSNGAGFFRTYHDAAPLARSNGALTPDYVFAEIGHGRGAGHNSGANGQHAGHSRHHYGTSGSFSGGTGSSTQGITQVMHSASHPLDSQNPHVQGRHRDSSSSSHHLPQNSVGWPYVEASSPPPPAHEELDSTTVANRSTDTMREVDSRGRSVKRSLRNTFNAAEHYASSFLFGRTSAPNGRVHELNNINGASTSSAASSRS</sequence>
<dbReference type="InterPro" id="IPR050648">
    <property type="entry name" value="F-box_LRR-repeat"/>
</dbReference>
<dbReference type="Pfam" id="PF25372">
    <property type="entry name" value="DUF7885"/>
    <property type="match status" value="1"/>
</dbReference>
<evidence type="ECO:0000259" key="4">
    <source>
        <dbReference type="Pfam" id="PF25372"/>
    </source>
</evidence>
<feature type="domain" description="F-box/LRR-repeat protein 15-like leucin rich repeat" evidence="4">
    <location>
        <begin position="160"/>
        <end position="241"/>
    </location>
</feature>